<dbReference type="InterPro" id="IPR023214">
    <property type="entry name" value="HAD_sf"/>
</dbReference>
<keyword evidence="4" id="KW-0460">Magnesium</keyword>
<keyword evidence="6" id="KW-1185">Reference proteome</keyword>
<dbReference type="GO" id="GO:0016787">
    <property type="term" value="F:hydrolase activity"/>
    <property type="evidence" value="ECO:0007669"/>
    <property type="project" value="UniProtKB-KW"/>
</dbReference>
<dbReference type="EMBL" id="JAJHVV010000006">
    <property type="protein sequence ID" value="MCK6263886.1"/>
    <property type="molecule type" value="Genomic_DNA"/>
</dbReference>
<dbReference type="SUPFAM" id="SSF56784">
    <property type="entry name" value="HAD-like"/>
    <property type="match status" value="1"/>
</dbReference>
<comment type="similarity">
    <text evidence="2">Belongs to the HAD-like hydrolase superfamily. CbbY/CbbZ/Gph/YieH family.</text>
</comment>
<dbReference type="PANTHER" id="PTHR46193">
    <property type="entry name" value="6-PHOSPHOGLUCONATE PHOSPHATASE"/>
    <property type="match status" value="1"/>
</dbReference>
<dbReference type="InterPro" id="IPR041492">
    <property type="entry name" value="HAD_2"/>
</dbReference>
<sequence length="221" mass="24530">MARDIKCVIFDCDGTLIDSERLCCQALVNVFARFNIEFPLQDALTHFEGGKLADILLAACEHVGVQISLDVLEPLYRTELKVLFERDLKSMNGSVELLNYLDNQGIEYCVVSNGPLDKIKYSLELTELASYFNGKMFSAFDANSWKPDPDLICYAAMNMGYSLSECIYVDDTVKGIEAGLSAGVKTFLLSSSGSNKHQVETFSKLSSIQEWLNESSSLQSV</sequence>
<evidence type="ECO:0000256" key="4">
    <source>
        <dbReference type="ARBA" id="ARBA00022842"/>
    </source>
</evidence>
<dbReference type="RefSeq" id="WP_248008967.1">
    <property type="nucleotide sequence ID" value="NZ_JAJHVV010000006.1"/>
</dbReference>
<dbReference type="InterPro" id="IPR006439">
    <property type="entry name" value="HAD-SF_hydro_IA"/>
</dbReference>
<keyword evidence="3" id="KW-0479">Metal-binding</keyword>
<evidence type="ECO:0000256" key="1">
    <source>
        <dbReference type="ARBA" id="ARBA00001946"/>
    </source>
</evidence>
<evidence type="ECO:0000313" key="5">
    <source>
        <dbReference type="EMBL" id="MCK6263886.1"/>
    </source>
</evidence>
<dbReference type="SFLD" id="SFLDS00003">
    <property type="entry name" value="Haloacid_Dehalogenase"/>
    <property type="match status" value="1"/>
</dbReference>
<dbReference type="GO" id="GO:0046872">
    <property type="term" value="F:metal ion binding"/>
    <property type="evidence" value="ECO:0007669"/>
    <property type="project" value="UniProtKB-KW"/>
</dbReference>
<reference evidence="5" key="1">
    <citation type="submission" date="2021-11" db="EMBL/GenBank/DDBJ databases">
        <title>Vibrio ZSDE26 sp. nov. and Vibrio ZSDZ34 sp. nov., isolated from coastal seawater in Qingdao.</title>
        <authorList>
            <person name="Zhang P."/>
        </authorList>
    </citation>
    <scope>NUCLEOTIDE SEQUENCE</scope>
    <source>
        <strain evidence="5">ZSDE26</strain>
    </source>
</reference>
<name>A0A9X2BHE5_9VIBR</name>
<dbReference type="Gene3D" id="3.40.50.1000">
    <property type="entry name" value="HAD superfamily/HAD-like"/>
    <property type="match status" value="1"/>
</dbReference>
<dbReference type="CDD" id="cd07526">
    <property type="entry name" value="HAD_BPGM_like"/>
    <property type="match status" value="1"/>
</dbReference>
<dbReference type="InterPro" id="IPR036412">
    <property type="entry name" value="HAD-like_sf"/>
</dbReference>
<dbReference type="Proteomes" id="UP001139559">
    <property type="component" value="Unassembled WGS sequence"/>
</dbReference>
<dbReference type="Pfam" id="PF13419">
    <property type="entry name" value="HAD_2"/>
    <property type="match status" value="1"/>
</dbReference>
<dbReference type="Gene3D" id="1.10.150.240">
    <property type="entry name" value="Putative phosphatase, domain 2"/>
    <property type="match status" value="1"/>
</dbReference>
<evidence type="ECO:0000256" key="2">
    <source>
        <dbReference type="ARBA" id="ARBA00006171"/>
    </source>
</evidence>
<dbReference type="InterPro" id="IPR023198">
    <property type="entry name" value="PGP-like_dom2"/>
</dbReference>
<proteinExistence type="inferred from homology"/>
<dbReference type="SFLD" id="SFLDG01129">
    <property type="entry name" value="C1.5:_HAD__Beta-PGM__Phosphata"/>
    <property type="match status" value="1"/>
</dbReference>
<dbReference type="InterPro" id="IPR051600">
    <property type="entry name" value="Beta-PGM-like"/>
</dbReference>
<protein>
    <submittedName>
        <fullName evidence="5">HAD-IA family hydrolase</fullName>
    </submittedName>
</protein>
<evidence type="ECO:0000256" key="3">
    <source>
        <dbReference type="ARBA" id="ARBA00022723"/>
    </source>
</evidence>
<organism evidence="5 6">
    <name type="scientific">Vibrio amylolyticus</name>
    <dbReference type="NCBI Taxonomy" id="2847292"/>
    <lineage>
        <taxon>Bacteria</taxon>
        <taxon>Pseudomonadati</taxon>
        <taxon>Pseudomonadota</taxon>
        <taxon>Gammaproteobacteria</taxon>
        <taxon>Vibrionales</taxon>
        <taxon>Vibrionaceae</taxon>
        <taxon>Vibrio</taxon>
    </lineage>
</organism>
<dbReference type="NCBIfam" id="TIGR01509">
    <property type="entry name" value="HAD-SF-IA-v3"/>
    <property type="match status" value="1"/>
</dbReference>
<accession>A0A9X2BHE5</accession>
<keyword evidence="5" id="KW-0378">Hydrolase</keyword>
<dbReference type="AlphaFoldDB" id="A0A9X2BHE5"/>
<comment type="cofactor">
    <cofactor evidence="1">
        <name>Mg(2+)</name>
        <dbReference type="ChEBI" id="CHEBI:18420"/>
    </cofactor>
</comment>
<dbReference type="PANTHER" id="PTHR46193:SF10">
    <property type="entry name" value="6-PHOSPHOGLUCONATE PHOSPHATASE"/>
    <property type="match status" value="1"/>
</dbReference>
<evidence type="ECO:0000313" key="6">
    <source>
        <dbReference type="Proteomes" id="UP001139559"/>
    </source>
</evidence>
<gene>
    <name evidence="5" type="ORF">KP803_11460</name>
</gene>
<comment type="caution">
    <text evidence="5">The sequence shown here is derived from an EMBL/GenBank/DDBJ whole genome shotgun (WGS) entry which is preliminary data.</text>
</comment>